<gene>
    <name evidence="11" type="ORF">PECAL_4P09980</name>
</gene>
<name>A0A8J2SMY3_9STRA</name>
<protein>
    <recommendedName>
        <fullName evidence="9">Small nuclear ribonucleoprotein Sm D3</fullName>
        <shortName evidence="9">Sm-D3</shortName>
    </recommendedName>
    <alternativeName>
        <fullName evidence="9">snRNP core protein D3</fullName>
    </alternativeName>
</protein>
<dbReference type="Gene3D" id="2.30.30.100">
    <property type="match status" value="1"/>
</dbReference>
<dbReference type="InterPro" id="IPR034099">
    <property type="entry name" value="SmD3"/>
</dbReference>
<keyword evidence="7 9" id="KW-0539">Nucleus</keyword>
<dbReference type="InterPro" id="IPR010920">
    <property type="entry name" value="LSM_dom_sf"/>
</dbReference>
<evidence type="ECO:0000256" key="9">
    <source>
        <dbReference type="RuleBase" id="RU365050"/>
    </source>
</evidence>
<dbReference type="PROSITE" id="PS52002">
    <property type="entry name" value="SM"/>
    <property type="match status" value="1"/>
</dbReference>
<keyword evidence="8 9" id="KW-0687">Ribonucleoprotein</keyword>
<dbReference type="AlphaFoldDB" id="A0A8J2SMY3"/>
<evidence type="ECO:0000256" key="8">
    <source>
        <dbReference type="ARBA" id="ARBA00023274"/>
    </source>
</evidence>
<dbReference type="GO" id="GO:0003723">
    <property type="term" value="F:RNA binding"/>
    <property type="evidence" value="ECO:0007669"/>
    <property type="project" value="InterPro"/>
</dbReference>
<comment type="caution">
    <text evidence="11">The sequence shown here is derived from an EMBL/GenBank/DDBJ whole genome shotgun (WGS) entry which is preliminary data.</text>
</comment>
<keyword evidence="12" id="KW-1185">Reference proteome</keyword>
<dbReference type="SUPFAM" id="SSF50182">
    <property type="entry name" value="Sm-like ribonucleoproteins"/>
    <property type="match status" value="1"/>
</dbReference>
<dbReference type="GO" id="GO:0005681">
    <property type="term" value="C:spliceosomal complex"/>
    <property type="evidence" value="ECO:0007669"/>
    <property type="project" value="InterPro"/>
</dbReference>
<comment type="similarity">
    <text evidence="3 9">Belongs to the snRNP core protein family.</text>
</comment>
<dbReference type="SMART" id="SM00651">
    <property type="entry name" value="Sm"/>
    <property type="match status" value="1"/>
</dbReference>
<dbReference type="Pfam" id="PF01423">
    <property type="entry name" value="LSM"/>
    <property type="match status" value="1"/>
</dbReference>
<evidence type="ECO:0000259" key="10">
    <source>
        <dbReference type="PROSITE" id="PS52002"/>
    </source>
</evidence>
<evidence type="ECO:0000313" key="12">
    <source>
        <dbReference type="Proteomes" id="UP000789595"/>
    </source>
</evidence>
<dbReference type="CDD" id="cd01721">
    <property type="entry name" value="Sm_D3"/>
    <property type="match status" value="1"/>
</dbReference>
<dbReference type="PANTHER" id="PTHR23338">
    <property type="entry name" value="SMALL NUCLEAR RIBONUCLEOPROTEIN SM"/>
    <property type="match status" value="1"/>
</dbReference>
<comment type="subcellular location">
    <subcellularLocation>
        <location evidence="2">Cytoplasm</location>
        <location evidence="2">Cytosol</location>
    </subcellularLocation>
    <subcellularLocation>
        <location evidence="1 9">Nucleus</location>
    </subcellularLocation>
</comment>
<dbReference type="Proteomes" id="UP000789595">
    <property type="component" value="Unassembled WGS sequence"/>
</dbReference>
<keyword evidence="6 9" id="KW-0508">mRNA splicing</keyword>
<feature type="domain" description="Sm" evidence="10">
    <location>
        <begin position="10"/>
        <end position="82"/>
    </location>
</feature>
<accession>A0A8J2SMY3</accession>
<dbReference type="FunFam" id="2.30.30.100:FF:000002">
    <property type="entry name" value="Small nuclear ribonucleoprotein Sm D3"/>
    <property type="match status" value="1"/>
</dbReference>
<evidence type="ECO:0000256" key="4">
    <source>
        <dbReference type="ARBA" id="ARBA00022490"/>
    </source>
</evidence>
<dbReference type="OrthoDB" id="6425924at2759"/>
<evidence type="ECO:0000256" key="1">
    <source>
        <dbReference type="ARBA" id="ARBA00004123"/>
    </source>
</evidence>
<evidence type="ECO:0000313" key="11">
    <source>
        <dbReference type="EMBL" id="CAH0373761.1"/>
    </source>
</evidence>
<dbReference type="InterPro" id="IPR001163">
    <property type="entry name" value="Sm_dom_euk/arc"/>
</dbReference>
<dbReference type="InterPro" id="IPR047575">
    <property type="entry name" value="Sm"/>
</dbReference>
<keyword evidence="5 9" id="KW-0507">mRNA processing</keyword>
<evidence type="ECO:0000256" key="2">
    <source>
        <dbReference type="ARBA" id="ARBA00004514"/>
    </source>
</evidence>
<evidence type="ECO:0000256" key="7">
    <source>
        <dbReference type="ARBA" id="ARBA00023242"/>
    </source>
</evidence>
<proteinExistence type="inferred from homology"/>
<dbReference type="EMBL" id="CAKKNE010000004">
    <property type="protein sequence ID" value="CAH0373761.1"/>
    <property type="molecule type" value="Genomic_DNA"/>
</dbReference>
<sequence length="105" mass="11801">MAAAKAQVGVPIKLLHEGEGHVVTVELKSGEIYRGRLDESEETMNCSLTDIVCTARDGRVSKMEHVYIRGSRIKFLILPDLLKHSPVFDKVKAMKQADEAKPRRR</sequence>
<organism evidence="11 12">
    <name type="scientific">Pelagomonas calceolata</name>
    <dbReference type="NCBI Taxonomy" id="35677"/>
    <lineage>
        <taxon>Eukaryota</taxon>
        <taxon>Sar</taxon>
        <taxon>Stramenopiles</taxon>
        <taxon>Ochrophyta</taxon>
        <taxon>Pelagophyceae</taxon>
        <taxon>Pelagomonadales</taxon>
        <taxon>Pelagomonadaceae</taxon>
        <taxon>Pelagomonas</taxon>
    </lineage>
</organism>
<dbReference type="GO" id="GO:0000387">
    <property type="term" value="P:spliceosomal snRNP assembly"/>
    <property type="evidence" value="ECO:0007669"/>
    <property type="project" value="UniProtKB-UniRule"/>
</dbReference>
<evidence type="ECO:0000256" key="6">
    <source>
        <dbReference type="ARBA" id="ARBA00023187"/>
    </source>
</evidence>
<keyword evidence="4" id="KW-0963">Cytoplasm</keyword>
<dbReference type="InterPro" id="IPR027141">
    <property type="entry name" value="LSm4/Sm_D1/D3"/>
</dbReference>
<evidence type="ECO:0000256" key="5">
    <source>
        <dbReference type="ARBA" id="ARBA00022664"/>
    </source>
</evidence>
<reference evidence="11" key="1">
    <citation type="submission" date="2021-11" db="EMBL/GenBank/DDBJ databases">
        <authorList>
            <consortium name="Genoscope - CEA"/>
            <person name="William W."/>
        </authorList>
    </citation>
    <scope>NUCLEOTIDE SEQUENCE</scope>
</reference>
<evidence type="ECO:0000256" key="3">
    <source>
        <dbReference type="ARBA" id="ARBA00008146"/>
    </source>
</evidence>
<dbReference type="GO" id="GO:0005829">
    <property type="term" value="C:cytosol"/>
    <property type="evidence" value="ECO:0007669"/>
    <property type="project" value="UniProtKB-SubCell"/>
</dbReference>